<keyword evidence="4" id="KW-1185">Reference proteome</keyword>
<dbReference type="EMBL" id="JAJEPS010000018">
    <property type="protein sequence ID" value="MCC2127312.1"/>
    <property type="molecule type" value="Genomic_DNA"/>
</dbReference>
<dbReference type="InterPro" id="IPR036526">
    <property type="entry name" value="C-N_Hydrolase_sf"/>
</dbReference>
<dbReference type="CDD" id="cd07197">
    <property type="entry name" value="nitrilase"/>
    <property type="match status" value="1"/>
</dbReference>
<reference evidence="3 4" key="1">
    <citation type="submission" date="2021-10" db="EMBL/GenBank/DDBJ databases">
        <title>Anaerobic single-cell dispensing facilitates the cultivation of human gut bacteria.</title>
        <authorList>
            <person name="Afrizal A."/>
        </authorList>
    </citation>
    <scope>NUCLEOTIDE SEQUENCE [LARGE SCALE GENOMIC DNA]</scope>
    <source>
        <strain evidence="3 4">CLA-AA-H276</strain>
    </source>
</reference>
<dbReference type="SUPFAM" id="SSF56317">
    <property type="entry name" value="Carbon-nitrogen hydrolase"/>
    <property type="match status" value="1"/>
</dbReference>
<organism evidence="3 4">
    <name type="scientific">Hominiventricola filiformis</name>
    <dbReference type="NCBI Taxonomy" id="2885352"/>
    <lineage>
        <taxon>Bacteria</taxon>
        <taxon>Bacillati</taxon>
        <taxon>Bacillota</taxon>
        <taxon>Clostridia</taxon>
        <taxon>Lachnospirales</taxon>
        <taxon>Lachnospiraceae</taxon>
        <taxon>Hominiventricola</taxon>
    </lineage>
</organism>
<dbReference type="InterPro" id="IPR050345">
    <property type="entry name" value="Aliph_Amidase/BUP"/>
</dbReference>
<sequence length="300" mass="33017">MKNIMNLALVNYQTVWGDKKANLERISDYCEEAGKRGADMIVFPETALTGYGNDAGKEWKDKMHVKLAEPIPGPATNALAEYAQKYKMYIVLGMAELGDDGKVYNSAAIIYPDGKTDKYRKLHLPFDECEWAVPGDKPVLIDTPWGPIGISICYDTYCFPELTRYYRSMGARMSLNVTACPDAPCTSGSYRIALPALAFINYMYIATSNIAGPEHGAFFHGGSAVIGPSKNGGEVETYLGIPYPESGCDRAGMRFGTIDLILPDIYGQIPVFAKNAEGKRDWRGDLYAKIFTASEEAFKG</sequence>
<gene>
    <name evidence="3" type="ORF">LKD36_14200</name>
</gene>
<keyword evidence="1 3" id="KW-0378">Hydrolase</keyword>
<accession>A0AAE3DC30</accession>
<evidence type="ECO:0000256" key="1">
    <source>
        <dbReference type="ARBA" id="ARBA00022801"/>
    </source>
</evidence>
<dbReference type="PANTHER" id="PTHR43674">
    <property type="entry name" value="NITRILASE C965.09-RELATED"/>
    <property type="match status" value="1"/>
</dbReference>
<evidence type="ECO:0000313" key="3">
    <source>
        <dbReference type="EMBL" id="MCC2127312.1"/>
    </source>
</evidence>
<name>A0AAE3DC30_9FIRM</name>
<dbReference type="PROSITE" id="PS50263">
    <property type="entry name" value="CN_HYDROLASE"/>
    <property type="match status" value="1"/>
</dbReference>
<evidence type="ECO:0000259" key="2">
    <source>
        <dbReference type="PROSITE" id="PS50263"/>
    </source>
</evidence>
<protein>
    <submittedName>
        <fullName evidence="3">Carbon-nitrogen hydrolase family protein</fullName>
    </submittedName>
</protein>
<feature type="domain" description="CN hydrolase" evidence="2">
    <location>
        <begin position="5"/>
        <end position="260"/>
    </location>
</feature>
<dbReference type="Gene3D" id="3.60.110.10">
    <property type="entry name" value="Carbon-nitrogen hydrolase"/>
    <property type="match status" value="1"/>
</dbReference>
<dbReference type="Pfam" id="PF00795">
    <property type="entry name" value="CN_hydrolase"/>
    <property type="match status" value="1"/>
</dbReference>
<dbReference type="GO" id="GO:0016811">
    <property type="term" value="F:hydrolase activity, acting on carbon-nitrogen (but not peptide) bonds, in linear amides"/>
    <property type="evidence" value="ECO:0007669"/>
    <property type="project" value="TreeGrafter"/>
</dbReference>
<proteinExistence type="predicted"/>
<dbReference type="RefSeq" id="WP_308459993.1">
    <property type="nucleotide sequence ID" value="NZ_JAJEPS010000018.1"/>
</dbReference>
<dbReference type="InterPro" id="IPR003010">
    <property type="entry name" value="C-N_Hydrolase"/>
</dbReference>
<comment type="caution">
    <text evidence="3">The sequence shown here is derived from an EMBL/GenBank/DDBJ whole genome shotgun (WGS) entry which is preliminary data.</text>
</comment>
<dbReference type="AlphaFoldDB" id="A0AAE3DC30"/>
<dbReference type="Proteomes" id="UP001198220">
    <property type="component" value="Unassembled WGS sequence"/>
</dbReference>
<dbReference type="PANTHER" id="PTHR43674:SF16">
    <property type="entry name" value="CARBON-NITROGEN FAMILY, PUTATIVE (AFU_ORTHOLOGUE AFUA_5G02350)-RELATED"/>
    <property type="match status" value="1"/>
</dbReference>
<evidence type="ECO:0000313" key="4">
    <source>
        <dbReference type="Proteomes" id="UP001198220"/>
    </source>
</evidence>